<organism evidence="2">
    <name type="scientific">Alexandrium monilatum</name>
    <dbReference type="NCBI Taxonomy" id="311494"/>
    <lineage>
        <taxon>Eukaryota</taxon>
        <taxon>Sar</taxon>
        <taxon>Alveolata</taxon>
        <taxon>Dinophyceae</taxon>
        <taxon>Gonyaulacales</taxon>
        <taxon>Pyrocystaceae</taxon>
        <taxon>Alexandrium</taxon>
    </lineage>
</organism>
<name>A0A7S4Q4Z8_9DINO</name>
<sequence length="154" mass="16760">MAGAARAAEGRGPANGSGFQFVETVATPWGKFPQVGRDLYQVLDAAMLVIYNLAPFLAVTGFARWFALFVSMAHSVSNLMTDFRPEYPCLKGLTFGRFHLKTHVPIDILFGLSCGLMFYGLTVEDGMSSAGYVIYGGTFHAFVIFTPLVAGRLF</sequence>
<keyword evidence="1" id="KW-1133">Transmembrane helix</keyword>
<protein>
    <submittedName>
        <fullName evidence="2">Uncharacterized protein</fullName>
    </submittedName>
</protein>
<feature type="transmembrane region" description="Helical" evidence="1">
    <location>
        <begin position="48"/>
        <end position="70"/>
    </location>
</feature>
<feature type="transmembrane region" description="Helical" evidence="1">
    <location>
        <begin position="104"/>
        <end position="123"/>
    </location>
</feature>
<keyword evidence="1" id="KW-0472">Membrane</keyword>
<keyword evidence="1" id="KW-0812">Transmembrane</keyword>
<evidence type="ECO:0000313" key="2">
    <source>
        <dbReference type="EMBL" id="CAE4571560.1"/>
    </source>
</evidence>
<evidence type="ECO:0000256" key="1">
    <source>
        <dbReference type="SAM" id="Phobius"/>
    </source>
</evidence>
<gene>
    <name evidence="2" type="ORF">AMON00008_LOCUS11179</name>
</gene>
<reference evidence="2" key="1">
    <citation type="submission" date="2021-01" db="EMBL/GenBank/DDBJ databases">
        <authorList>
            <person name="Corre E."/>
            <person name="Pelletier E."/>
            <person name="Niang G."/>
            <person name="Scheremetjew M."/>
            <person name="Finn R."/>
            <person name="Kale V."/>
            <person name="Holt S."/>
            <person name="Cochrane G."/>
            <person name="Meng A."/>
            <person name="Brown T."/>
            <person name="Cohen L."/>
        </authorList>
    </citation>
    <scope>NUCLEOTIDE SEQUENCE</scope>
    <source>
        <strain evidence="2">CCMP3105</strain>
    </source>
</reference>
<dbReference type="AlphaFoldDB" id="A0A7S4Q4Z8"/>
<feature type="transmembrane region" description="Helical" evidence="1">
    <location>
        <begin position="129"/>
        <end position="150"/>
    </location>
</feature>
<proteinExistence type="predicted"/>
<dbReference type="EMBL" id="HBNR01016964">
    <property type="protein sequence ID" value="CAE4571560.1"/>
    <property type="molecule type" value="Transcribed_RNA"/>
</dbReference>
<accession>A0A7S4Q4Z8</accession>